<dbReference type="InterPro" id="IPR036047">
    <property type="entry name" value="F-box-like_dom_sf"/>
</dbReference>
<dbReference type="PANTHER" id="PTHR23040">
    <property type="match status" value="1"/>
</dbReference>
<dbReference type="SUPFAM" id="SSF81383">
    <property type="entry name" value="F-box domain"/>
    <property type="match status" value="1"/>
</dbReference>
<name>A0AAE0BQU1_9CHLO</name>
<evidence type="ECO:0000313" key="6">
    <source>
        <dbReference type="Proteomes" id="UP001190700"/>
    </source>
</evidence>
<accession>A0AAE0BQU1</accession>
<dbReference type="Proteomes" id="UP001190700">
    <property type="component" value="Unassembled WGS sequence"/>
</dbReference>
<dbReference type="InterPro" id="IPR040111">
    <property type="entry name" value="ODAD4"/>
</dbReference>
<dbReference type="Gene3D" id="1.25.40.10">
    <property type="entry name" value="Tetratricopeptide repeat domain"/>
    <property type="match status" value="1"/>
</dbReference>
<evidence type="ECO:0000256" key="1">
    <source>
        <dbReference type="ARBA" id="ARBA00004430"/>
    </source>
</evidence>
<feature type="compositionally biased region" description="Basic and acidic residues" evidence="4">
    <location>
        <begin position="144"/>
        <end position="153"/>
    </location>
</feature>
<dbReference type="AlphaFoldDB" id="A0AAE0BQU1"/>
<gene>
    <name evidence="5" type="ORF">CYMTET_49793</name>
</gene>
<dbReference type="PANTHER" id="PTHR23040:SF2">
    <property type="entry name" value="OUTER DYNEIN ARM-DOCKING COMPLEX SUBUNIT 4"/>
    <property type="match status" value="1"/>
</dbReference>
<protein>
    <recommendedName>
        <fullName evidence="2">Outer dynein arm-docking complex subunit 4</fullName>
    </recommendedName>
    <alternativeName>
        <fullName evidence="3">Tetratricopeptide repeat protein 25</fullName>
    </alternativeName>
</protein>
<comment type="subcellular location">
    <subcellularLocation>
        <location evidence="1">Cytoplasm</location>
        <location evidence="1">Cytoskeleton</location>
        <location evidence="1">Cilium axoneme</location>
    </subcellularLocation>
</comment>
<evidence type="ECO:0000256" key="2">
    <source>
        <dbReference type="ARBA" id="ARBA00034139"/>
    </source>
</evidence>
<dbReference type="SUPFAM" id="SSF48452">
    <property type="entry name" value="TPR-like"/>
    <property type="match status" value="1"/>
</dbReference>
<evidence type="ECO:0000313" key="5">
    <source>
        <dbReference type="EMBL" id="KAK3240360.1"/>
    </source>
</evidence>
<dbReference type="SMART" id="SM00028">
    <property type="entry name" value="TPR"/>
    <property type="match status" value="3"/>
</dbReference>
<dbReference type="InterPro" id="IPR019734">
    <property type="entry name" value="TPR_rpt"/>
</dbReference>
<feature type="region of interest" description="Disordered" evidence="4">
    <location>
        <begin position="144"/>
        <end position="164"/>
    </location>
</feature>
<evidence type="ECO:0000256" key="3">
    <source>
        <dbReference type="ARBA" id="ARBA00034143"/>
    </source>
</evidence>
<proteinExistence type="predicted"/>
<dbReference type="InterPro" id="IPR011990">
    <property type="entry name" value="TPR-like_helical_dom_sf"/>
</dbReference>
<sequence length="472" mass="53569">MLRDSTDEGSHRPTWRTLAAEAKGHMRHAEYHKAVEKYSSALEMHVDNNLLANRATAFLRLGKLVEAREDATRVLERDPRYSMCSLQRARACSGLSLYAEALYDYRQLLKNPGSTSLVTVCNEMFRCQAALNRQVDARLEARLTNKPPDESHGPQKPLDSEQPFSERARQCEALFGSLDTDEQRRLLQQLERVLRNGSDASLQEIASSSASLETPGSEGDSMAKFAEPHGKSLARVQSAPTRVHLFDLSDPEISAILEKVEGRTLASCSQACWRLHTVCAAEFLWEKCLREEFTLVASHNLLLPSWHRWHLLYVELQLRQRHWIGFKSLVTLSADSEAAQFLERLRSGAWPDLEDCFAWEHRAVGATPIWYRFDELGQHWEWTADLLNWMPCTSARVSGGAYHNQIPVPPNVQIINTLATAPAPLCTRLDVRVGERTMPLAGQHGVLEQRRLTDAMNTFYAYQRLSLEHQLN</sequence>
<evidence type="ECO:0000256" key="4">
    <source>
        <dbReference type="SAM" id="MobiDB-lite"/>
    </source>
</evidence>
<comment type="caution">
    <text evidence="5">The sequence shown here is derived from an EMBL/GenBank/DDBJ whole genome shotgun (WGS) entry which is preliminary data.</text>
</comment>
<dbReference type="EMBL" id="LGRX02033668">
    <property type="protein sequence ID" value="KAK3240360.1"/>
    <property type="molecule type" value="Genomic_DNA"/>
</dbReference>
<keyword evidence="6" id="KW-1185">Reference proteome</keyword>
<organism evidence="5 6">
    <name type="scientific">Cymbomonas tetramitiformis</name>
    <dbReference type="NCBI Taxonomy" id="36881"/>
    <lineage>
        <taxon>Eukaryota</taxon>
        <taxon>Viridiplantae</taxon>
        <taxon>Chlorophyta</taxon>
        <taxon>Pyramimonadophyceae</taxon>
        <taxon>Pyramimonadales</taxon>
        <taxon>Pyramimonadaceae</taxon>
        <taxon>Cymbomonas</taxon>
    </lineage>
</organism>
<reference evidence="5 6" key="1">
    <citation type="journal article" date="2015" name="Genome Biol. Evol.">
        <title>Comparative Genomics of a Bacterivorous Green Alga Reveals Evolutionary Causalities and Consequences of Phago-Mixotrophic Mode of Nutrition.</title>
        <authorList>
            <person name="Burns J.A."/>
            <person name="Paasch A."/>
            <person name="Narechania A."/>
            <person name="Kim E."/>
        </authorList>
    </citation>
    <scope>NUCLEOTIDE SEQUENCE [LARGE SCALE GENOMIC DNA]</scope>
    <source>
        <strain evidence="5 6">PLY_AMNH</strain>
    </source>
</reference>
<dbReference type="GO" id="GO:0005930">
    <property type="term" value="C:axoneme"/>
    <property type="evidence" value="ECO:0007669"/>
    <property type="project" value="UniProtKB-SubCell"/>
</dbReference>